<dbReference type="InterPro" id="IPR027417">
    <property type="entry name" value="P-loop_NTPase"/>
</dbReference>
<dbReference type="PANTHER" id="PTHR41287">
    <property type="match status" value="1"/>
</dbReference>
<dbReference type="EMBL" id="LR796347">
    <property type="protein sequence ID" value="CAB4138712.1"/>
    <property type="molecule type" value="Genomic_DNA"/>
</dbReference>
<reference evidence="1" key="1">
    <citation type="submission" date="2020-04" db="EMBL/GenBank/DDBJ databases">
        <authorList>
            <person name="Chiriac C."/>
            <person name="Salcher M."/>
            <person name="Ghai R."/>
            <person name="Kavagutti S V."/>
        </authorList>
    </citation>
    <scope>NUCLEOTIDE SEQUENCE</scope>
</reference>
<dbReference type="Gene3D" id="3.40.50.300">
    <property type="entry name" value="P-loop containing nucleotide triphosphate hydrolases"/>
    <property type="match status" value="1"/>
</dbReference>
<dbReference type="EMBL" id="LR796729">
    <property type="protein sequence ID" value="CAB4161838.1"/>
    <property type="molecule type" value="Genomic_DNA"/>
</dbReference>
<sequence length="475" mass="52265">MTKMKASLKGTTKPRLHSVPMSGKSRLAELEEIANLIGKPLLPWQKHVGKDILSIDSKGNFIKKSSLLIQARQNGKSHFARMMCMAHLFRFNSRNVLIMSSNRSMALTSFREMLYDIEGCPPLMAMVKQIRHANGTESIELLNGSRLDVVAATRDGSRGRTADFLWIDELREIDEQGFTAAVPTTRARPNAMSLYSSNAGDAFSSVLNNMRERCLTNPPKSLGYYEYSAEQYCKIDYSPAFWQQVANANPALGYTITKESIEEAIGTSSLEATRTEILSSWIDALQSPWPMGVLEDTSDASLEMTVGAYTVFGFDVSPSRRTASLVAGQLLPDGRIGIGILEQWTSQVAVGDLQIAAGIKAWCDIYRPRLVCFDRYATQSIADRLKQSGVMVEDVSGQAFYQACGDLLNGLVSHQVVHNGQQSLIDQMNNCSAKVSDSAWRIVKRKSAGDISAPIGIAMVVSKLMLPAPKPQIYS</sequence>
<organism evidence="1">
    <name type="scientific">uncultured Caudovirales phage</name>
    <dbReference type="NCBI Taxonomy" id="2100421"/>
    <lineage>
        <taxon>Viruses</taxon>
        <taxon>Duplodnaviria</taxon>
        <taxon>Heunggongvirae</taxon>
        <taxon>Uroviricota</taxon>
        <taxon>Caudoviricetes</taxon>
        <taxon>Peduoviridae</taxon>
        <taxon>Maltschvirus</taxon>
        <taxon>Maltschvirus maltsch</taxon>
    </lineage>
</organism>
<dbReference type="InterPro" id="IPR005021">
    <property type="entry name" value="Terminase_largesu-like"/>
</dbReference>
<evidence type="ECO:0000313" key="1">
    <source>
        <dbReference type="EMBL" id="CAB4138712.1"/>
    </source>
</evidence>
<proteinExistence type="predicted"/>
<dbReference type="Pfam" id="PF03237">
    <property type="entry name" value="Terminase_6N"/>
    <property type="match status" value="1"/>
</dbReference>
<name>A0A6J5LXX8_9CAUD</name>
<protein>
    <submittedName>
        <fullName evidence="1">Terminase large subunit, Lambdalikevirus-type</fullName>
    </submittedName>
</protein>
<accession>A0A6J5LXX8</accession>
<gene>
    <name evidence="1" type="ORF">UFOVP333_18</name>
    <name evidence="2" type="ORF">UFOVP792_3</name>
</gene>
<dbReference type="PANTHER" id="PTHR41287:SF1">
    <property type="entry name" value="PROTEIN YMFN"/>
    <property type="match status" value="1"/>
</dbReference>
<evidence type="ECO:0000313" key="2">
    <source>
        <dbReference type="EMBL" id="CAB4161838.1"/>
    </source>
</evidence>